<keyword evidence="7" id="KW-1185">Reference proteome</keyword>
<keyword evidence="2 4" id="KW-0863">Zinc-finger</keyword>
<dbReference type="Proteomes" id="UP001311799">
    <property type="component" value="Unassembled WGS sequence"/>
</dbReference>
<sequence>MDSLDEIVHEKFCYVYIPYHESDKVEVREFSGKEESFKNLLRSHFSSKLRNKEISKLQETLNKEANAPDKLVEQAILNSQNYEIISLVLPNKNNNYIATNAYIDSIGRIKDMPINPRASKICSTDVRGDCFISSSFDDEYVFKRVDFNYSSYESLLNNPPSAENRWDPSKISNMINNPSELLNSQANETEVLNRCENCRKKYDKKLLVCSRCKKVAYCNVECQKNDWSYHKRHCK</sequence>
<name>A0AAV9XUD4_9CRYT</name>
<dbReference type="InterPro" id="IPR002893">
    <property type="entry name" value="Znf_MYND"/>
</dbReference>
<evidence type="ECO:0000256" key="2">
    <source>
        <dbReference type="ARBA" id="ARBA00022771"/>
    </source>
</evidence>
<reference evidence="6 7" key="1">
    <citation type="submission" date="2023-10" db="EMBL/GenBank/DDBJ databases">
        <title>Comparative genomics analysis reveals potential genetic determinants of host preference in Cryptosporidium xiaoi.</title>
        <authorList>
            <person name="Xiao L."/>
            <person name="Li J."/>
        </authorList>
    </citation>
    <scope>NUCLEOTIDE SEQUENCE [LARGE SCALE GENOMIC DNA]</scope>
    <source>
        <strain evidence="6 7">52996</strain>
    </source>
</reference>
<dbReference type="Gene3D" id="6.10.140.2220">
    <property type="match status" value="1"/>
</dbReference>
<dbReference type="PROSITE" id="PS50865">
    <property type="entry name" value="ZF_MYND_2"/>
    <property type="match status" value="1"/>
</dbReference>
<feature type="domain" description="MYND-type" evidence="5">
    <location>
        <begin position="195"/>
        <end position="234"/>
    </location>
</feature>
<dbReference type="SUPFAM" id="SSF144232">
    <property type="entry name" value="HIT/MYND zinc finger-like"/>
    <property type="match status" value="1"/>
</dbReference>
<evidence type="ECO:0000256" key="1">
    <source>
        <dbReference type="ARBA" id="ARBA00022723"/>
    </source>
</evidence>
<protein>
    <recommendedName>
        <fullName evidence="5">MYND-type domain-containing protein</fullName>
    </recommendedName>
</protein>
<evidence type="ECO:0000256" key="4">
    <source>
        <dbReference type="PROSITE-ProRule" id="PRU00134"/>
    </source>
</evidence>
<proteinExistence type="predicted"/>
<evidence type="ECO:0000313" key="7">
    <source>
        <dbReference type="Proteomes" id="UP001311799"/>
    </source>
</evidence>
<accession>A0AAV9XUD4</accession>
<dbReference type="AlphaFoldDB" id="A0AAV9XUD4"/>
<evidence type="ECO:0000313" key="6">
    <source>
        <dbReference type="EMBL" id="KAK6588228.1"/>
    </source>
</evidence>
<dbReference type="GO" id="GO:0008270">
    <property type="term" value="F:zinc ion binding"/>
    <property type="evidence" value="ECO:0007669"/>
    <property type="project" value="UniProtKB-KW"/>
</dbReference>
<dbReference type="Pfam" id="PF01753">
    <property type="entry name" value="zf-MYND"/>
    <property type="match status" value="1"/>
</dbReference>
<dbReference type="PROSITE" id="PS01360">
    <property type="entry name" value="ZF_MYND_1"/>
    <property type="match status" value="1"/>
</dbReference>
<gene>
    <name evidence="6" type="ORF">RS030_6806</name>
</gene>
<keyword evidence="1" id="KW-0479">Metal-binding</keyword>
<comment type="caution">
    <text evidence="6">The sequence shown here is derived from an EMBL/GenBank/DDBJ whole genome shotgun (WGS) entry which is preliminary data.</text>
</comment>
<organism evidence="6 7">
    <name type="scientific">Cryptosporidium xiaoi</name>
    <dbReference type="NCBI Taxonomy" id="659607"/>
    <lineage>
        <taxon>Eukaryota</taxon>
        <taxon>Sar</taxon>
        <taxon>Alveolata</taxon>
        <taxon>Apicomplexa</taxon>
        <taxon>Conoidasida</taxon>
        <taxon>Coccidia</taxon>
        <taxon>Eucoccidiorida</taxon>
        <taxon>Eimeriorina</taxon>
        <taxon>Cryptosporidiidae</taxon>
        <taxon>Cryptosporidium</taxon>
    </lineage>
</organism>
<evidence type="ECO:0000256" key="3">
    <source>
        <dbReference type="ARBA" id="ARBA00022833"/>
    </source>
</evidence>
<evidence type="ECO:0000259" key="5">
    <source>
        <dbReference type="PROSITE" id="PS50865"/>
    </source>
</evidence>
<keyword evidence="3" id="KW-0862">Zinc</keyword>
<dbReference type="EMBL" id="JAWDEY010000034">
    <property type="protein sequence ID" value="KAK6588228.1"/>
    <property type="molecule type" value="Genomic_DNA"/>
</dbReference>